<dbReference type="Gene3D" id="3.40.50.720">
    <property type="entry name" value="NAD(P)-binding Rossmann-like Domain"/>
    <property type="match status" value="1"/>
</dbReference>
<dbReference type="SUPFAM" id="SSF51735">
    <property type="entry name" value="NAD(P)-binding Rossmann-fold domains"/>
    <property type="match status" value="1"/>
</dbReference>
<evidence type="ECO:0000259" key="15">
    <source>
        <dbReference type="Pfam" id="PF14748"/>
    </source>
</evidence>
<gene>
    <name evidence="16" type="primary">PYCR2</name>
</gene>
<keyword evidence="6" id="KW-0963">Cytoplasm</keyword>
<proteinExistence type="inferred from homology"/>
<dbReference type="Pfam" id="PF14748">
    <property type="entry name" value="P5CR_dimer"/>
    <property type="match status" value="1"/>
</dbReference>
<evidence type="ECO:0000259" key="14">
    <source>
        <dbReference type="Pfam" id="PF03807"/>
    </source>
</evidence>
<dbReference type="Pfam" id="PF03807">
    <property type="entry name" value="F420_oxidored"/>
    <property type="match status" value="1"/>
</dbReference>
<keyword evidence="7" id="KW-0028">Amino-acid biosynthesis</keyword>
<evidence type="ECO:0000256" key="10">
    <source>
        <dbReference type="ARBA" id="ARBA00023002"/>
    </source>
</evidence>
<protein>
    <recommendedName>
        <fullName evidence="5">Pyrroline-5-carboxylate reductase</fullName>
        <ecNumber evidence="4">1.5.1.2</ecNumber>
    </recommendedName>
</protein>
<dbReference type="UniPathway" id="UPA00098">
    <property type="reaction ID" value="UER00361"/>
</dbReference>
<reference evidence="16" key="1">
    <citation type="submission" date="2017-10" db="EMBL/GenBank/DDBJ databases">
        <title>Transcriptome Assembly of Sugarcane Aphid Adults.</title>
        <authorList>
            <person name="Scully E.D."/>
            <person name="Palmer N.A."/>
            <person name="Geib S.M."/>
            <person name="Sarath G."/>
            <person name="Sattler S.E."/>
        </authorList>
    </citation>
    <scope>NUCLEOTIDE SEQUENCE</scope>
    <source>
        <tissue evidence="16">Whole body</tissue>
    </source>
</reference>
<organism evidence="16">
    <name type="scientific">Melanaphis sacchari</name>
    <dbReference type="NCBI Taxonomy" id="742174"/>
    <lineage>
        <taxon>Eukaryota</taxon>
        <taxon>Metazoa</taxon>
        <taxon>Ecdysozoa</taxon>
        <taxon>Arthropoda</taxon>
        <taxon>Hexapoda</taxon>
        <taxon>Insecta</taxon>
        <taxon>Pterygota</taxon>
        <taxon>Neoptera</taxon>
        <taxon>Paraneoptera</taxon>
        <taxon>Hemiptera</taxon>
        <taxon>Sternorrhyncha</taxon>
        <taxon>Aphidomorpha</taxon>
        <taxon>Aphidoidea</taxon>
        <taxon>Aphididae</taxon>
        <taxon>Aphidini</taxon>
        <taxon>Melanaphis</taxon>
    </lineage>
</organism>
<dbReference type="AlphaFoldDB" id="A0A2H8TSE5"/>
<evidence type="ECO:0000256" key="8">
    <source>
        <dbReference type="ARBA" id="ARBA00022650"/>
    </source>
</evidence>
<accession>A0A2H8TSE5</accession>
<dbReference type="FunFam" id="1.10.3730.10:FF:000001">
    <property type="entry name" value="Pyrroline-5-carboxylate reductase"/>
    <property type="match status" value="1"/>
</dbReference>
<feature type="binding site" evidence="13">
    <location>
        <position position="65"/>
    </location>
    <ligand>
        <name>NADPH</name>
        <dbReference type="ChEBI" id="CHEBI:57783"/>
    </ligand>
</feature>
<dbReference type="SUPFAM" id="SSF48179">
    <property type="entry name" value="6-phosphogluconate dehydrogenase C-terminal domain-like"/>
    <property type="match status" value="1"/>
</dbReference>
<dbReference type="GO" id="GO:0055129">
    <property type="term" value="P:L-proline biosynthetic process"/>
    <property type="evidence" value="ECO:0007669"/>
    <property type="project" value="UniProtKB-UniPathway"/>
</dbReference>
<sequence length="284" mass="30188">MSKFNYDPHKIYEIGFIGSGNMAQAIGLAFIKKGICKAENLIVSSPSENNKKVWRDIGAAVTTDNNDVFVNTKIVFLAIKPQYFPKVTSELFLTAKSSLNILVSIMAGISLNTLQKAFMFESNVIFKVMPNTPSLIGEGFSAISYLNEAKLEDISVNLEKVKLLMSAVGSVEVIPESLMNAAGAISGSGPAYAFLIIEALADGGVKQGLPRDLAVRLAASAMAGGSRMVLETGKHTGQLKDMVTSAGGSTIAAIHALEKGGVRYAMMDAVEAATNRSKEMGEKK</sequence>
<evidence type="ECO:0000256" key="13">
    <source>
        <dbReference type="PIRSR" id="PIRSR000193-1"/>
    </source>
</evidence>
<keyword evidence="9 13" id="KW-0521">NADP</keyword>
<comment type="similarity">
    <text evidence="3">Belongs to the pyrroline-5-carboxylate reductase family.</text>
</comment>
<comment type="catalytic activity">
    <reaction evidence="11">
        <text>L-proline + NAD(+) = (S)-1-pyrroline-5-carboxylate + NADH + 2 H(+)</text>
        <dbReference type="Rhea" id="RHEA:14105"/>
        <dbReference type="ChEBI" id="CHEBI:15378"/>
        <dbReference type="ChEBI" id="CHEBI:17388"/>
        <dbReference type="ChEBI" id="CHEBI:57540"/>
        <dbReference type="ChEBI" id="CHEBI:57945"/>
        <dbReference type="ChEBI" id="CHEBI:60039"/>
        <dbReference type="EC" id="1.5.1.2"/>
    </reaction>
</comment>
<dbReference type="EMBL" id="GFXV01005328">
    <property type="protein sequence ID" value="MBW17133.1"/>
    <property type="molecule type" value="Transcribed_RNA"/>
</dbReference>
<dbReference type="InterPro" id="IPR000304">
    <property type="entry name" value="Pyrroline-COOH_reductase"/>
</dbReference>
<dbReference type="HAMAP" id="MF_01925">
    <property type="entry name" value="P5C_reductase"/>
    <property type="match status" value="1"/>
</dbReference>
<evidence type="ECO:0000256" key="9">
    <source>
        <dbReference type="ARBA" id="ARBA00022857"/>
    </source>
</evidence>
<comment type="subcellular location">
    <subcellularLocation>
        <location evidence="1">Cytoplasm</location>
    </subcellularLocation>
</comment>
<feature type="binding site" evidence="13">
    <location>
        <position position="45"/>
    </location>
    <ligand>
        <name>NADP(+)</name>
        <dbReference type="ChEBI" id="CHEBI:58349"/>
    </ligand>
</feature>
<evidence type="ECO:0000256" key="7">
    <source>
        <dbReference type="ARBA" id="ARBA00022605"/>
    </source>
</evidence>
<dbReference type="PANTHER" id="PTHR11645">
    <property type="entry name" value="PYRROLINE-5-CARBOXYLATE REDUCTASE"/>
    <property type="match status" value="1"/>
</dbReference>
<evidence type="ECO:0000256" key="3">
    <source>
        <dbReference type="ARBA" id="ARBA00005525"/>
    </source>
</evidence>
<name>A0A2H8TSE5_9HEMI</name>
<evidence type="ECO:0000256" key="11">
    <source>
        <dbReference type="ARBA" id="ARBA00050547"/>
    </source>
</evidence>
<dbReference type="FunFam" id="3.40.50.720:FF:000190">
    <property type="entry name" value="Pyrroline-5-carboxylate reductase"/>
    <property type="match status" value="1"/>
</dbReference>
<comment type="pathway">
    <text evidence="2">Amino-acid biosynthesis; L-proline biosynthesis; L-proline from L-glutamate 5-semialdehyde: step 1/1.</text>
</comment>
<dbReference type="PANTHER" id="PTHR11645:SF64">
    <property type="entry name" value="PYRROLINE-5-CARBOXYLATE REDUCTASE-RELATED"/>
    <property type="match status" value="1"/>
</dbReference>
<feature type="domain" description="Pyrroline-5-carboxylate reductase dimerisation" evidence="15">
    <location>
        <begin position="176"/>
        <end position="280"/>
    </location>
</feature>
<feature type="domain" description="Pyrroline-5-carboxylate reductase catalytic N-terminal" evidence="14">
    <location>
        <begin position="14"/>
        <end position="108"/>
    </location>
</feature>
<evidence type="ECO:0000256" key="6">
    <source>
        <dbReference type="ARBA" id="ARBA00022490"/>
    </source>
</evidence>
<comment type="catalytic activity">
    <reaction evidence="12">
        <text>L-proline + NADP(+) = (S)-1-pyrroline-5-carboxylate + NADPH + 2 H(+)</text>
        <dbReference type="Rhea" id="RHEA:14109"/>
        <dbReference type="ChEBI" id="CHEBI:15378"/>
        <dbReference type="ChEBI" id="CHEBI:17388"/>
        <dbReference type="ChEBI" id="CHEBI:57783"/>
        <dbReference type="ChEBI" id="CHEBI:58349"/>
        <dbReference type="ChEBI" id="CHEBI:60039"/>
        <dbReference type="EC" id="1.5.1.2"/>
    </reaction>
</comment>
<dbReference type="GO" id="GO:0005737">
    <property type="term" value="C:cytoplasm"/>
    <property type="evidence" value="ECO:0007669"/>
    <property type="project" value="UniProtKB-SubCell"/>
</dbReference>
<dbReference type="InterPro" id="IPR029036">
    <property type="entry name" value="P5CR_dimer"/>
</dbReference>
<dbReference type="InterPro" id="IPR036291">
    <property type="entry name" value="NAD(P)-bd_dom_sf"/>
</dbReference>
<dbReference type="EC" id="1.5.1.2" evidence="4"/>
<feature type="binding site" evidence="13">
    <location>
        <begin position="78"/>
        <end position="81"/>
    </location>
    <ligand>
        <name>NADP(+)</name>
        <dbReference type="ChEBI" id="CHEBI:58349"/>
    </ligand>
</feature>
<dbReference type="PIRSF" id="PIRSF000193">
    <property type="entry name" value="Pyrrol-5-carb_rd"/>
    <property type="match status" value="1"/>
</dbReference>
<dbReference type="InterPro" id="IPR028939">
    <property type="entry name" value="P5C_Rdtase_cat_N"/>
</dbReference>
<keyword evidence="10" id="KW-0560">Oxidoreductase</keyword>
<feature type="binding site" evidence="13">
    <location>
        <begin position="17"/>
        <end position="22"/>
    </location>
    <ligand>
        <name>NADP(+)</name>
        <dbReference type="ChEBI" id="CHEBI:58349"/>
    </ligand>
</feature>
<dbReference type="GO" id="GO:0004735">
    <property type="term" value="F:pyrroline-5-carboxylate reductase activity"/>
    <property type="evidence" value="ECO:0007669"/>
    <property type="project" value="UniProtKB-EC"/>
</dbReference>
<dbReference type="Gene3D" id="1.10.3730.10">
    <property type="entry name" value="ProC C-terminal domain-like"/>
    <property type="match status" value="1"/>
</dbReference>
<evidence type="ECO:0000256" key="5">
    <source>
        <dbReference type="ARBA" id="ARBA00021413"/>
    </source>
</evidence>
<dbReference type="NCBIfam" id="TIGR00112">
    <property type="entry name" value="proC"/>
    <property type="match status" value="1"/>
</dbReference>
<evidence type="ECO:0000256" key="1">
    <source>
        <dbReference type="ARBA" id="ARBA00004496"/>
    </source>
</evidence>
<evidence type="ECO:0000256" key="12">
    <source>
        <dbReference type="ARBA" id="ARBA00052690"/>
    </source>
</evidence>
<keyword evidence="8" id="KW-0641">Proline biosynthesis</keyword>
<dbReference type="OrthoDB" id="10263291at2759"/>
<evidence type="ECO:0000256" key="4">
    <source>
        <dbReference type="ARBA" id="ARBA00012855"/>
    </source>
</evidence>
<evidence type="ECO:0000256" key="2">
    <source>
        <dbReference type="ARBA" id="ARBA00005205"/>
    </source>
</evidence>
<dbReference type="InterPro" id="IPR008927">
    <property type="entry name" value="6-PGluconate_DH-like_C_sf"/>
</dbReference>
<evidence type="ECO:0000313" key="16">
    <source>
        <dbReference type="EMBL" id="MBW17133.1"/>
    </source>
</evidence>